<dbReference type="SUPFAM" id="SSF49785">
    <property type="entry name" value="Galactose-binding domain-like"/>
    <property type="match status" value="1"/>
</dbReference>
<evidence type="ECO:0000259" key="7">
    <source>
        <dbReference type="Pfam" id="PF18565"/>
    </source>
</evidence>
<dbReference type="Proteomes" id="UP001302249">
    <property type="component" value="Chromosome"/>
</dbReference>
<dbReference type="InterPro" id="IPR032311">
    <property type="entry name" value="DUF4982"/>
</dbReference>
<dbReference type="PANTHER" id="PTHR42732:SF1">
    <property type="entry name" value="BETA-MANNOSIDASE"/>
    <property type="match status" value="1"/>
</dbReference>
<dbReference type="RefSeq" id="WP_313913795.1">
    <property type="nucleotide sequence ID" value="NZ_CP135076.1"/>
</dbReference>
<dbReference type="InterPro" id="IPR036156">
    <property type="entry name" value="Beta-gal/glucu_dom_sf"/>
</dbReference>
<feature type="domain" description="Glycoside hydrolase family 2" evidence="7">
    <location>
        <begin position="804"/>
        <end position="906"/>
    </location>
</feature>
<dbReference type="InterPro" id="IPR013783">
    <property type="entry name" value="Ig-like_fold"/>
</dbReference>
<dbReference type="InterPro" id="IPR048229">
    <property type="entry name" value="GalB-like"/>
</dbReference>
<dbReference type="PRINTS" id="PR00132">
    <property type="entry name" value="GLHYDRLASE2"/>
</dbReference>
<dbReference type="InterPro" id="IPR006311">
    <property type="entry name" value="TAT_signal"/>
</dbReference>
<comment type="similarity">
    <text evidence="1">Belongs to the glycosyl hydrolase 2 family.</text>
</comment>
<keyword evidence="3" id="KW-0326">Glycosidase</keyword>
<evidence type="ECO:0000256" key="3">
    <source>
        <dbReference type="ARBA" id="ARBA00023295"/>
    </source>
</evidence>
<dbReference type="InterPro" id="IPR008979">
    <property type="entry name" value="Galactose-bd-like_sf"/>
</dbReference>
<feature type="domain" description="Glycoside hydrolase family 2 catalytic" evidence="5">
    <location>
        <begin position="401"/>
        <end position="556"/>
    </location>
</feature>
<evidence type="ECO:0000259" key="4">
    <source>
        <dbReference type="Pfam" id="PF00703"/>
    </source>
</evidence>
<dbReference type="Gene3D" id="2.60.40.10">
    <property type="entry name" value="Immunoglobulins"/>
    <property type="match status" value="3"/>
</dbReference>
<protein>
    <submittedName>
        <fullName evidence="9">Beta-galactosidase GalB</fullName>
    </submittedName>
</protein>
<evidence type="ECO:0000256" key="2">
    <source>
        <dbReference type="ARBA" id="ARBA00022801"/>
    </source>
</evidence>
<feature type="domain" description="Glycoside hydrolase family 2 immunoglobulin-like beta-sandwich" evidence="4">
    <location>
        <begin position="278"/>
        <end position="394"/>
    </location>
</feature>
<dbReference type="Pfam" id="PF18565">
    <property type="entry name" value="Glyco_hydro2_C5"/>
    <property type="match status" value="1"/>
</dbReference>
<reference evidence="9 10" key="1">
    <citation type="submission" date="2023-09" db="EMBL/GenBank/DDBJ databases">
        <authorList>
            <person name="Rey-Velasco X."/>
        </authorList>
    </citation>
    <scope>NUCLEOTIDE SEQUENCE [LARGE SCALE GENOMIC DNA]</scope>
    <source>
        <strain evidence="9 10">W311</strain>
    </source>
</reference>
<evidence type="ECO:0000259" key="5">
    <source>
        <dbReference type="Pfam" id="PF02836"/>
    </source>
</evidence>
<keyword evidence="10" id="KW-1185">Reference proteome</keyword>
<dbReference type="Pfam" id="PF22666">
    <property type="entry name" value="Glyco_hydro_2_N2"/>
    <property type="match status" value="1"/>
</dbReference>
<dbReference type="InterPro" id="IPR051913">
    <property type="entry name" value="GH2_Domain-Containing"/>
</dbReference>
<dbReference type="Pfam" id="PF02836">
    <property type="entry name" value="Glyco_hydro_2_C"/>
    <property type="match status" value="1"/>
</dbReference>
<dbReference type="InterPro" id="IPR054593">
    <property type="entry name" value="Beta-mannosidase-like_N2"/>
</dbReference>
<sequence>MFDPRSADRRSVLKASAAMTLPLSGTTTAGGVWATTRADDRAIPRKRRRLDAGWRFRRGDAGETGDGRSLIYDARSELPDTEDIDLSLSPVRIEGENQFRLKPWILPAANAFIADPAARHPVPTRQPDIALPFARSDHDDSGWDAVRVPHDWAIAGPFLEEGDVGGMGRLPSWGVGWYRRRLDIPAGDAGKSVFLDIDGAMAYAAVWLNGELVGGWPYGYNGWRLDLTPYVRPGGINQLAIRLANPPESARWYPGGGLYRNVWLVTVDPVHVGHWGTQITTTDVSDRRATVDCTVTIDNDGEEAADAAVATEIFALSRAGARAGNAVARFAPQRIRIAPRSSRTIQGRTTLSEPRLWGPRPEQTPNRYVAVTTVSRGDGAGGIVDRYETPFGIRGIRCEGDSGLSVNGQHIPIRGTNNHHDLGPIGAAFNLDAARRQLETLQEMGCNALRMSHNPPAPELLDLADEMGFLVLDEVFDVWRDKKTPLDFHLIFDDWHEADLRAMIRRDRNHPSVFMWSVGNEVGEQHDGEAGAQIARRLVSIAREEDATRPITSAMNWAKPDMALPPVFDAIGLNYQGIGVRTIPGQFAPFHEKFPDKMIVSTESAAALSSRGQYQFPVPGTVSAAVRPGVGGNPDTHQVSAYELFAADFGSSADKAFSQADQHPFVAGEFVWTGWDYLGEPTPYYSSRSSYFGIIDLAGFSKDRFYLYQSRWRPDLPFVHILPHWSWPGREGEVTPVHAFSSADEAELFVNGVSQGRQERAPYQYRFRWDHVEYKPGTVKVVTYKDGRPWATGSITTAGEPARIEARVNRKLMGNGADDLAFVEAVILDDSGNRVPAASNLLDFAVGGAGELVATANGDPTDFTPFPAPQRRAFAGRALGVVRAVPGAAGAIRVDVAADGLRGGRVSLLARG</sequence>
<dbReference type="EMBL" id="CP135076">
    <property type="protein sequence ID" value="WNO52892.1"/>
    <property type="molecule type" value="Genomic_DNA"/>
</dbReference>
<dbReference type="NCBIfam" id="NF041463">
    <property type="entry name" value="GalB"/>
    <property type="match status" value="1"/>
</dbReference>
<evidence type="ECO:0000256" key="1">
    <source>
        <dbReference type="ARBA" id="ARBA00007401"/>
    </source>
</evidence>
<evidence type="ECO:0000313" key="10">
    <source>
        <dbReference type="Proteomes" id="UP001302249"/>
    </source>
</evidence>
<gene>
    <name evidence="9" type="primary">galB</name>
    <name evidence="9" type="ORF">RPR59_10530</name>
</gene>
<dbReference type="Pfam" id="PF00703">
    <property type="entry name" value="Glyco_hydro_2"/>
    <property type="match status" value="1"/>
</dbReference>
<dbReference type="Pfam" id="PF16355">
    <property type="entry name" value="DUF4982"/>
    <property type="match status" value="1"/>
</dbReference>
<dbReference type="SUPFAM" id="SSF49303">
    <property type="entry name" value="beta-Galactosidase/glucuronidase domain"/>
    <property type="match status" value="1"/>
</dbReference>
<dbReference type="PROSITE" id="PS51318">
    <property type="entry name" value="TAT"/>
    <property type="match status" value="1"/>
</dbReference>
<feature type="domain" description="Beta-mannosidase-like galactose-binding" evidence="8">
    <location>
        <begin position="177"/>
        <end position="250"/>
    </location>
</feature>
<proteinExistence type="inferred from homology"/>
<dbReference type="Gene3D" id="2.60.120.260">
    <property type="entry name" value="Galactose-binding domain-like"/>
    <property type="match status" value="1"/>
</dbReference>
<dbReference type="InterPro" id="IPR006101">
    <property type="entry name" value="Glyco_hydro_2"/>
</dbReference>
<dbReference type="PROSITE" id="PS00608">
    <property type="entry name" value="GLYCOSYL_HYDROL_F2_2"/>
    <property type="match status" value="1"/>
</dbReference>
<dbReference type="InterPro" id="IPR006103">
    <property type="entry name" value="Glyco_hydro_2_cat"/>
</dbReference>
<evidence type="ECO:0000259" key="6">
    <source>
        <dbReference type="Pfam" id="PF16355"/>
    </source>
</evidence>
<dbReference type="InterPro" id="IPR017853">
    <property type="entry name" value="GH"/>
</dbReference>
<dbReference type="Gene3D" id="3.20.20.80">
    <property type="entry name" value="Glycosidases"/>
    <property type="match status" value="1"/>
</dbReference>
<evidence type="ECO:0000313" key="9">
    <source>
        <dbReference type="EMBL" id="WNO52892.1"/>
    </source>
</evidence>
<evidence type="ECO:0000259" key="8">
    <source>
        <dbReference type="Pfam" id="PF22666"/>
    </source>
</evidence>
<feature type="domain" description="DUF4982" evidence="6">
    <location>
        <begin position="732"/>
        <end position="791"/>
    </location>
</feature>
<organism evidence="9 10">
    <name type="scientific">Stakelama saccharophila</name>
    <dbReference type="NCBI Taxonomy" id="3075605"/>
    <lineage>
        <taxon>Bacteria</taxon>
        <taxon>Pseudomonadati</taxon>
        <taxon>Pseudomonadota</taxon>
        <taxon>Alphaproteobacteria</taxon>
        <taxon>Sphingomonadales</taxon>
        <taxon>Sphingomonadaceae</taxon>
        <taxon>Stakelama</taxon>
    </lineage>
</organism>
<dbReference type="SUPFAM" id="SSF51445">
    <property type="entry name" value="(Trans)glycosidases"/>
    <property type="match status" value="1"/>
</dbReference>
<dbReference type="PANTHER" id="PTHR42732">
    <property type="entry name" value="BETA-GALACTOSIDASE"/>
    <property type="match status" value="1"/>
</dbReference>
<dbReference type="InterPro" id="IPR040605">
    <property type="entry name" value="Glyco_hydro2_dom5"/>
</dbReference>
<keyword evidence="2" id="KW-0378">Hydrolase</keyword>
<dbReference type="InterPro" id="IPR023232">
    <property type="entry name" value="Glyco_hydro_2_AS"/>
</dbReference>
<name>A0ABZ0B6M5_9SPHN</name>
<accession>A0ABZ0B6M5</accession>
<dbReference type="InterPro" id="IPR006102">
    <property type="entry name" value="Ig-like_GH2"/>
</dbReference>